<dbReference type="EMBL" id="CP087164">
    <property type="protein sequence ID" value="UGS34701.1"/>
    <property type="molecule type" value="Genomic_DNA"/>
</dbReference>
<proteinExistence type="predicted"/>
<protein>
    <submittedName>
        <fullName evidence="2">Uncharacterized protein</fullName>
    </submittedName>
</protein>
<dbReference type="KEGG" id="sbae:DSM104329_01083"/>
<accession>A0A9E6XVT7</accession>
<reference evidence="2" key="1">
    <citation type="journal article" date="2022" name="Int. J. Syst. Evol. Microbiol.">
        <title>Pseudomonas aegrilactucae sp. nov. and Pseudomonas morbosilactucae sp. nov., pathogens causing bacterial rot of lettuce in Japan.</title>
        <authorList>
            <person name="Sawada H."/>
            <person name="Fujikawa T."/>
            <person name="Satou M."/>
        </authorList>
    </citation>
    <scope>NUCLEOTIDE SEQUENCE</scope>
    <source>
        <strain evidence="2">0166_1</strain>
    </source>
</reference>
<gene>
    <name evidence="2" type="ORF">DSM104329_01083</name>
</gene>
<evidence type="ECO:0000256" key="1">
    <source>
        <dbReference type="SAM" id="MobiDB-lite"/>
    </source>
</evidence>
<sequence length="770" mass="86044">MVCHVAVAYATTGLFTASGELEPAPFADLPGGPWPDGPTALKRLGTDLATVRRSYRLLVHQSGPLATLSEELVAEIVPRRLWPVISRMAQDGPEVFARRADRSLETYALTTVAGNKRRTAGPPSIESVRTRAYAFRRLAGIFVELNQTTDTYPELADWTRRSGIAVPKPPAVVRREVRAPRLEVVRTTWADLDRRVRKFLRIDAGDDLFDAVNAMPDYRLVAGGLYFDLRRLVALELFVLLGGRLDAIRRLNKSDLVLDTIGPAPDHRHGAVLLLRPGKTLDENVIRRKPLPQQTTRLLQAWLLYLRRHRSAVYYADARRVNPRPESPDLPADHPLLVARQQTLSRWDTSALRVMFSGQPSKRGRKGGTKALIPRDGGWAPDLPVELRAYVGYTPHEFRRLALQLAERAGAMWDREHPSGAAQTRLEPGMYGSALLDHAPPGNPLRNLYADRHQEDLYELLSGRAIEGIRRLLTGPEGARRRPDRKRLEALAQRLRLVDAEIARLHERAERLAARAAPGSAHMLSAGRDSDDEDPSDRQLLEALVAGQRDGAAQMFEQMDRLRIEQAESGRLLYEQSALYEIRQRVREELDALWHNETRWEIVPDDAPPGAETIDFTLDDILAGADLAPAPSLVAPTLTPIRDWLLVVELAEVAQIDRTTVARYLHGQALPPRRDARPWEPSAIPMDRSLGRSYRRIWIPGVNTEFWRTEAMKLRLAVALSSWPAGPGWTRNGQPTRRCTAPLHLPPGFASGAQPTGHSDVATLLPANGR</sequence>
<feature type="region of interest" description="Disordered" evidence="1">
    <location>
        <begin position="514"/>
        <end position="537"/>
    </location>
</feature>
<evidence type="ECO:0000313" key="3">
    <source>
        <dbReference type="Proteomes" id="UP001162834"/>
    </source>
</evidence>
<evidence type="ECO:0000313" key="2">
    <source>
        <dbReference type="EMBL" id="UGS34701.1"/>
    </source>
</evidence>
<keyword evidence="3" id="KW-1185">Reference proteome</keyword>
<dbReference type="GO" id="GO:0003677">
    <property type="term" value="F:DNA binding"/>
    <property type="evidence" value="ECO:0007669"/>
    <property type="project" value="InterPro"/>
</dbReference>
<dbReference type="AlphaFoldDB" id="A0A9E6XVT7"/>
<dbReference type="SUPFAM" id="SSF56349">
    <property type="entry name" value="DNA breaking-rejoining enzymes"/>
    <property type="match status" value="1"/>
</dbReference>
<dbReference type="InterPro" id="IPR011010">
    <property type="entry name" value="DNA_brk_join_enz"/>
</dbReference>
<dbReference type="Proteomes" id="UP001162834">
    <property type="component" value="Chromosome"/>
</dbReference>
<name>A0A9E6XVT7_9ACTN</name>
<organism evidence="2 3">
    <name type="scientific">Capillimicrobium parvum</name>
    <dbReference type="NCBI Taxonomy" id="2884022"/>
    <lineage>
        <taxon>Bacteria</taxon>
        <taxon>Bacillati</taxon>
        <taxon>Actinomycetota</taxon>
        <taxon>Thermoleophilia</taxon>
        <taxon>Solirubrobacterales</taxon>
        <taxon>Capillimicrobiaceae</taxon>
        <taxon>Capillimicrobium</taxon>
    </lineage>
</organism>